<organism evidence="2 3">
    <name type="scientific">Anaerococcus hydrogenalis</name>
    <dbReference type="NCBI Taxonomy" id="33029"/>
    <lineage>
        <taxon>Bacteria</taxon>
        <taxon>Bacillati</taxon>
        <taxon>Bacillota</taxon>
        <taxon>Tissierellia</taxon>
        <taxon>Tissierellales</taxon>
        <taxon>Peptoniphilaceae</taxon>
        <taxon>Anaerococcus</taxon>
    </lineage>
</organism>
<name>A0A2N6UK28_9FIRM</name>
<sequence>MRKKYKLSKKEVHEELVKLLKIVDEFLRENNIEYSISFGSLLGAVRHKGFIPWDDDIDISIKRSEYNKLLEILRKNNEIRDGIICKGVPLDNADIPFLKVLNTKIETREEFEGGYVDGYLWVDIFPADNVPKHFKKLFFFWIYKVLRKNYYFARCHEYGWESNAKKCLANTIAMKIAKRKSGKYYAKKLESLSSRIKESGYISNNVFGTSSSRILPKEIFDSYKDYQFENITVKGVSDYDTYLKINYGDYMKLPKESERRDHGLSAWKYED</sequence>
<dbReference type="InterPro" id="IPR052942">
    <property type="entry name" value="LPS_cholinephosphotransferase"/>
</dbReference>
<dbReference type="InterPro" id="IPR007074">
    <property type="entry name" value="LicD/FKTN/FKRP_NTP_transf"/>
</dbReference>
<comment type="caution">
    <text evidence="2">The sequence shown here is derived from an EMBL/GenBank/DDBJ whole genome shotgun (WGS) entry which is preliminary data.</text>
</comment>
<dbReference type="EMBL" id="PNHP01000002">
    <property type="protein sequence ID" value="PMC82011.1"/>
    <property type="molecule type" value="Genomic_DNA"/>
</dbReference>
<dbReference type="PANTHER" id="PTHR43404">
    <property type="entry name" value="LIPOPOLYSACCHARIDE CHOLINEPHOSPHOTRANSFERASE LICD"/>
    <property type="match status" value="1"/>
</dbReference>
<feature type="domain" description="LicD/FKTN/FKRP nucleotidyltransferase" evidence="1">
    <location>
        <begin position="28"/>
        <end position="248"/>
    </location>
</feature>
<dbReference type="PANTHER" id="PTHR43404:SF2">
    <property type="entry name" value="LIPOPOLYSACCHARIDE CHOLINEPHOSPHOTRANSFERASE LICD"/>
    <property type="match status" value="1"/>
</dbReference>
<reference evidence="2 3" key="1">
    <citation type="submission" date="2017-09" db="EMBL/GenBank/DDBJ databases">
        <title>Bacterial strain isolated from the female urinary microbiota.</title>
        <authorList>
            <person name="Thomas-White K."/>
            <person name="Kumar N."/>
            <person name="Forster S."/>
            <person name="Putonti C."/>
            <person name="Lawley T."/>
            <person name="Wolfe A.J."/>
        </authorList>
    </citation>
    <scope>NUCLEOTIDE SEQUENCE [LARGE SCALE GENOMIC DNA]</scope>
    <source>
        <strain evidence="2 3">UMB0204</strain>
    </source>
</reference>
<evidence type="ECO:0000259" key="1">
    <source>
        <dbReference type="Pfam" id="PF04991"/>
    </source>
</evidence>
<dbReference type="AlphaFoldDB" id="A0A2N6UK28"/>
<dbReference type="Proteomes" id="UP000235658">
    <property type="component" value="Unassembled WGS sequence"/>
</dbReference>
<protein>
    <submittedName>
        <fullName evidence="2">LicD family protein</fullName>
    </submittedName>
</protein>
<dbReference type="RefSeq" id="WP_102197927.1">
    <property type="nucleotide sequence ID" value="NZ_CAUPDS010000013.1"/>
</dbReference>
<proteinExistence type="predicted"/>
<dbReference type="Pfam" id="PF04991">
    <property type="entry name" value="LicD"/>
    <property type="match status" value="1"/>
</dbReference>
<accession>A0A2N6UK28</accession>
<gene>
    <name evidence="2" type="ORF">CJ192_04475</name>
</gene>
<evidence type="ECO:0000313" key="2">
    <source>
        <dbReference type="EMBL" id="PMC82011.1"/>
    </source>
</evidence>
<evidence type="ECO:0000313" key="3">
    <source>
        <dbReference type="Proteomes" id="UP000235658"/>
    </source>
</evidence>
<dbReference type="GeneID" id="84578434"/>
<dbReference type="GO" id="GO:0009100">
    <property type="term" value="P:glycoprotein metabolic process"/>
    <property type="evidence" value="ECO:0007669"/>
    <property type="project" value="UniProtKB-ARBA"/>
</dbReference>